<dbReference type="CDD" id="cd07346">
    <property type="entry name" value="ABC_6TM_exporters"/>
    <property type="match status" value="1"/>
</dbReference>
<feature type="transmembrane region" description="Helical" evidence="8">
    <location>
        <begin position="174"/>
        <end position="196"/>
    </location>
</feature>
<dbReference type="SUPFAM" id="SSF52540">
    <property type="entry name" value="P-loop containing nucleoside triphosphate hydrolases"/>
    <property type="match status" value="1"/>
</dbReference>
<dbReference type="Pfam" id="PF00005">
    <property type="entry name" value="ABC_tran"/>
    <property type="match status" value="1"/>
</dbReference>
<evidence type="ECO:0000259" key="9">
    <source>
        <dbReference type="PROSITE" id="PS50893"/>
    </source>
</evidence>
<evidence type="ECO:0000256" key="2">
    <source>
        <dbReference type="ARBA" id="ARBA00005417"/>
    </source>
</evidence>
<feature type="transmembrane region" description="Helical" evidence="8">
    <location>
        <begin position="288"/>
        <end position="309"/>
    </location>
</feature>
<feature type="transmembrane region" description="Helical" evidence="8">
    <location>
        <begin position="263"/>
        <end position="282"/>
    </location>
</feature>
<evidence type="ECO:0000256" key="6">
    <source>
        <dbReference type="ARBA" id="ARBA00022989"/>
    </source>
</evidence>
<dbReference type="Pfam" id="PF00664">
    <property type="entry name" value="ABC_membrane"/>
    <property type="match status" value="1"/>
</dbReference>
<feature type="transmembrane region" description="Helical" evidence="8">
    <location>
        <begin position="150"/>
        <end position="168"/>
    </location>
</feature>
<keyword evidence="12" id="KW-1185">Reference proteome</keyword>
<reference evidence="11 12" key="1">
    <citation type="submission" date="2015-01" db="EMBL/GenBank/DDBJ databases">
        <title>Draft genome sequences of the supercritical CO2 tolerant bacteria Bacillus subterraneus MITOT1 and Bacillus cereus MIT0214.</title>
        <authorList>
            <person name="Peet K.C."/>
            <person name="Thompson J.R."/>
        </authorList>
    </citation>
    <scope>NUCLEOTIDE SEQUENCE [LARGE SCALE GENOMIC DNA]</scope>
    <source>
        <strain evidence="11 12">MITOT1</strain>
    </source>
</reference>
<evidence type="ECO:0000256" key="3">
    <source>
        <dbReference type="ARBA" id="ARBA00022692"/>
    </source>
</evidence>
<dbReference type="InterPro" id="IPR036640">
    <property type="entry name" value="ABC1_TM_sf"/>
</dbReference>
<dbReference type="FunFam" id="3.40.50.300:FF:000218">
    <property type="entry name" value="Multidrug ABC transporter ATP-binding protein"/>
    <property type="match status" value="1"/>
</dbReference>
<evidence type="ECO:0000256" key="5">
    <source>
        <dbReference type="ARBA" id="ARBA00022840"/>
    </source>
</evidence>
<feature type="transmembrane region" description="Helical" evidence="8">
    <location>
        <begin position="75"/>
        <end position="95"/>
    </location>
</feature>
<comment type="caution">
    <text evidence="11">The sequence shown here is derived from an EMBL/GenBank/DDBJ whole genome shotgun (WGS) entry which is preliminary data.</text>
</comment>
<gene>
    <name evidence="11" type="ORF">UB32_06225</name>
</gene>
<evidence type="ECO:0000256" key="4">
    <source>
        <dbReference type="ARBA" id="ARBA00022741"/>
    </source>
</evidence>
<sequence length="598" mass="66762">MAKSKQLMNQYFSLKDIRKTFSMLKPFFQRHWKAYSALLFLLCFDILFTIAFAWFFGRITDAAIRGDFEELKRLIPIGIGLTVLNIIANFCDIYFETIASNGLKKDLKEYLFKHILSLPAGVASNLRSGDLLSYFTNDIHSIDGVTGSSLLNLIRLPLTYLAVLIYLFQLNWVLSMISIVIGPIAMVAGAGFGLLLKRNGRKLHSLIAQINNTLSETFQGFQVIRSFTLEKKVFEKFTRENDAYFKLELENAKLQGWYYSGGYLISSGVFLTCLSLGAYFVYQKEMSIGSLLTFTNLVGYLVYPLTGLAGQWAGFQRSITAIDRVIELVEKPVASLDLPTHIPVKRKPKSIEFQRLTFSYDENKQIFSNLSLQIPPGKMIALVGPSGAGKTTLFHLLQGVYQPQSGKILIDGIPTEEMTLSELRSTIAHVPQETFLFAGSIRENLSLAREGISEAEMIEAAKQACIHDYIMSLPQGYDSEIGERGMKLSGGQKQRIAIARAILKDAPILLLDEATSALDSNTESIVKQALAQLMRGRTTIVIAHRLSTIQNADEIIVLDEGEVIQTGTHEQLIAETGLYRKLNGTKPNQKKSLYLVSK</sequence>
<keyword evidence="7 8" id="KW-0472">Membrane</keyword>
<dbReference type="InterPro" id="IPR027417">
    <property type="entry name" value="P-loop_NTPase"/>
</dbReference>
<proteinExistence type="inferred from homology"/>
<evidence type="ECO:0000256" key="1">
    <source>
        <dbReference type="ARBA" id="ARBA00004651"/>
    </source>
</evidence>
<dbReference type="InterPro" id="IPR011527">
    <property type="entry name" value="ABC1_TM_dom"/>
</dbReference>
<name>A0A0D6ZAN6_9BACI</name>
<dbReference type="GO" id="GO:0005886">
    <property type="term" value="C:plasma membrane"/>
    <property type="evidence" value="ECO:0007669"/>
    <property type="project" value="UniProtKB-SubCell"/>
</dbReference>
<dbReference type="RefSeq" id="WP_044392126.1">
    <property type="nucleotide sequence ID" value="NZ_JXIQ01000035.1"/>
</dbReference>
<dbReference type="Gene3D" id="1.20.1560.10">
    <property type="entry name" value="ABC transporter type 1, transmembrane domain"/>
    <property type="match status" value="1"/>
</dbReference>
<dbReference type="GO" id="GO:0015421">
    <property type="term" value="F:ABC-type oligopeptide transporter activity"/>
    <property type="evidence" value="ECO:0007669"/>
    <property type="project" value="TreeGrafter"/>
</dbReference>
<dbReference type="PROSITE" id="PS00211">
    <property type="entry name" value="ABC_TRANSPORTER_1"/>
    <property type="match status" value="1"/>
</dbReference>
<protein>
    <submittedName>
        <fullName evidence="11">ABC transporter permease</fullName>
    </submittedName>
</protein>
<organism evidence="11 12">
    <name type="scientific">Mesobacillus subterraneus</name>
    <dbReference type="NCBI Taxonomy" id="285983"/>
    <lineage>
        <taxon>Bacteria</taxon>
        <taxon>Bacillati</taxon>
        <taxon>Bacillota</taxon>
        <taxon>Bacilli</taxon>
        <taxon>Bacillales</taxon>
        <taxon>Bacillaceae</taxon>
        <taxon>Mesobacillus</taxon>
    </lineage>
</organism>
<keyword evidence="4" id="KW-0547">Nucleotide-binding</keyword>
<evidence type="ECO:0000256" key="8">
    <source>
        <dbReference type="SAM" id="Phobius"/>
    </source>
</evidence>
<feature type="domain" description="ABC transporter" evidence="9">
    <location>
        <begin position="351"/>
        <end position="585"/>
    </location>
</feature>
<dbReference type="PROSITE" id="PS50893">
    <property type="entry name" value="ABC_TRANSPORTER_2"/>
    <property type="match status" value="1"/>
</dbReference>
<evidence type="ECO:0000313" key="12">
    <source>
        <dbReference type="Proteomes" id="UP000032512"/>
    </source>
</evidence>
<keyword evidence="5" id="KW-0067">ATP-binding</keyword>
<dbReference type="PANTHER" id="PTHR43394:SF1">
    <property type="entry name" value="ATP-BINDING CASSETTE SUB-FAMILY B MEMBER 10, MITOCHONDRIAL"/>
    <property type="match status" value="1"/>
</dbReference>
<dbReference type="OrthoDB" id="9770415at2"/>
<evidence type="ECO:0000313" key="11">
    <source>
        <dbReference type="EMBL" id="KIY22849.1"/>
    </source>
</evidence>
<dbReference type="InterPro" id="IPR003593">
    <property type="entry name" value="AAA+_ATPase"/>
</dbReference>
<dbReference type="SUPFAM" id="SSF90123">
    <property type="entry name" value="ABC transporter transmembrane region"/>
    <property type="match status" value="1"/>
</dbReference>
<keyword evidence="6 8" id="KW-1133">Transmembrane helix</keyword>
<dbReference type="AlphaFoldDB" id="A0A0D6ZAN6"/>
<dbReference type="GO" id="GO:0005524">
    <property type="term" value="F:ATP binding"/>
    <property type="evidence" value="ECO:0007669"/>
    <property type="project" value="UniProtKB-KW"/>
</dbReference>
<evidence type="ECO:0000256" key="7">
    <source>
        <dbReference type="ARBA" id="ARBA00023136"/>
    </source>
</evidence>
<feature type="transmembrane region" description="Helical" evidence="8">
    <location>
        <begin position="34"/>
        <end position="55"/>
    </location>
</feature>
<accession>A0A0D6ZAN6</accession>
<dbReference type="InterPro" id="IPR039421">
    <property type="entry name" value="Type_1_exporter"/>
</dbReference>
<dbReference type="PANTHER" id="PTHR43394">
    <property type="entry name" value="ATP-DEPENDENT PERMEASE MDL1, MITOCHONDRIAL"/>
    <property type="match status" value="1"/>
</dbReference>
<dbReference type="EMBL" id="JXIQ01000035">
    <property type="protein sequence ID" value="KIY22849.1"/>
    <property type="molecule type" value="Genomic_DNA"/>
</dbReference>
<comment type="similarity">
    <text evidence="2">Belongs to the ABC transporter superfamily.</text>
</comment>
<dbReference type="Proteomes" id="UP000032512">
    <property type="component" value="Unassembled WGS sequence"/>
</dbReference>
<comment type="subcellular location">
    <subcellularLocation>
        <location evidence="1">Cell membrane</location>
        <topology evidence="1">Multi-pass membrane protein</topology>
    </subcellularLocation>
</comment>
<dbReference type="Gene3D" id="3.40.50.300">
    <property type="entry name" value="P-loop containing nucleotide triphosphate hydrolases"/>
    <property type="match status" value="1"/>
</dbReference>
<dbReference type="GO" id="GO:0016887">
    <property type="term" value="F:ATP hydrolysis activity"/>
    <property type="evidence" value="ECO:0007669"/>
    <property type="project" value="InterPro"/>
</dbReference>
<dbReference type="SMART" id="SM00382">
    <property type="entry name" value="AAA"/>
    <property type="match status" value="1"/>
</dbReference>
<dbReference type="PATRIC" id="fig|285983.3.peg.3799"/>
<feature type="domain" description="ABC transmembrane type-1" evidence="10">
    <location>
        <begin position="37"/>
        <end position="317"/>
    </location>
</feature>
<dbReference type="PROSITE" id="PS50929">
    <property type="entry name" value="ABC_TM1F"/>
    <property type="match status" value="1"/>
</dbReference>
<keyword evidence="3 8" id="KW-0812">Transmembrane</keyword>
<dbReference type="InterPro" id="IPR017871">
    <property type="entry name" value="ABC_transporter-like_CS"/>
</dbReference>
<dbReference type="InterPro" id="IPR003439">
    <property type="entry name" value="ABC_transporter-like_ATP-bd"/>
</dbReference>
<evidence type="ECO:0000259" key="10">
    <source>
        <dbReference type="PROSITE" id="PS50929"/>
    </source>
</evidence>